<dbReference type="Gramene" id="ABO95927">
    <property type="protein sequence ID" value="ABO95927"/>
    <property type="gene ID" value="OSTLU_31454"/>
</dbReference>
<dbReference type="Proteomes" id="UP000001568">
    <property type="component" value="Chromosome 4"/>
</dbReference>
<keyword evidence="2" id="KW-1133">Transmembrane helix</keyword>
<dbReference type="KEGG" id="olu:OSTLU_31454"/>
<feature type="compositionally biased region" description="Polar residues" evidence="1">
    <location>
        <begin position="53"/>
        <end position="63"/>
    </location>
</feature>
<gene>
    <name evidence="3" type="ORF">OSTLU_31454</name>
</gene>
<evidence type="ECO:0000256" key="1">
    <source>
        <dbReference type="SAM" id="MobiDB-lite"/>
    </source>
</evidence>
<dbReference type="GeneID" id="5001456"/>
<name>A4RWT9_OSTLU</name>
<keyword evidence="2" id="KW-0472">Membrane</keyword>
<dbReference type="RefSeq" id="XP_001417634.1">
    <property type="nucleotide sequence ID" value="XM_001417597.1"/>
</dbReference>
<organism evidence="3 4">
    <name type="scientific">Ostreococcus lucimarinus (strain CCE9901)</name>
    <dbReference type="NCBI Taxonomy" id="436017"/>
    <lineage>
        <taxon>Eukaryota</taxon>
        <taxon>Viridiplantae</taxon>
        <taxon>Chlorophyta</taxon>
        <taxon>Mamiellophyceae</taxon>
        <taxon>Mamiellales</taxon>
        <taxon>Bathycoccaceae</taxon>
        <taxon>Ostreococcus</taxon>
    </lineage>
</organism>
<dbReference type="EMBL" id="CP000584">
    <property type="protein sequence ID" value="ABO95927.1"/>
    <property type="molecule type" value="Genomic_DNA"/>
</dbReference>
<keyword evidence="2" id="KW-0812">Transmembrane</keyword>
<protein>
    <submittedName>
        <fullName evidence="3">Uncharacterized protein</fullName>
    </submittedName>
</protein>
<feature type="region of interest" description="Disordered" evidence="1">
    <location>
        <begin position="53"/>
        <end position="92"/>
    </location>
</feature>
<evidence type="ECO:0000256" key="2">
    <source>
        <dbReference type="SAM" id="Phobius"/>
    </source>
</evidence>
<feature type="compositionally biased region" description="Basic and acidic residues" evidence="1">
    <location>
        <begin position="64"/>
        <end position="78"/>
    </location>
</feature>
<proteinExistence type="predicted"/>
<reference evidence="3 4" key="1">
    <citation type="journal article" date="2007" name="Proc. Natl. Acad. Sci. U.S.A.">
        <title>The tiny eukaryote Ostreococcus provides genomic insights into the paradox of plankton speciation.</title>
        <authorList>
            <person name="Palenik B."/>
            <person name="Grimwood J."/>
            <person name="Aerts A."/>
            <person name="Rouze P."/>
            <person name="Salamov A."/>
            <person name="Putnam N."/>
            <person name="Dupont C."/>
            <person name="Jorgensen R."/>
            <person name="Derelle E."/>
            <person name="Rombauts S."/>
            <person name="Zhou K."/>
            <person name="Otillar R."/>
            <person name="Merchant S.S."/>
            <person name="Podell S."/>
            <person name="Gaasterland T."/>
            <person name="Napoli C."/>
            <person name="Gendler K."/>
            <person name="Manuell A."/>
            <person name="Tai V."/>
            <person name="Vallon O."/>
            <person name="Piganeau G."/>
            <person name="Jancek S."/>
            <person name="Heijde M."/>
            <person name="Jabbari K."/>
            <person name="Bowler C."/>
            <person name="Lohr M."/>
            <person name="Robbens S."/>
            <person name="Werner G."/>
            <person name="Dubchak I."/>
            <person name="Pazour G.J."/>
            <person name="Ren Q."/>
            <person name="Paulsen I."/>
            <person name="Delwiche C."/>
            <person name="Schmutz J."/>
            <person name="Rokhsar D."/>
            <person name="Van de Peer Y."/>
            <person name="Moreau H."/>
            <person name="Grigoriev I.V."/>
        </authorList>
    </citation>
    <scope>NUCLEOTIDE SEQUENCE [LARGE SCALE GENOMIC DNA]</scope>
    <source>
        <strain evidence="3 4">CCE9901</strain>
    </source>
</reference>
<keyword evidence="4" id="KW-1185">Reference proteome</keyword>
<accession>A4RWT9</accession>
<sequence length="92" mass="10331">MVDLHRAHTIHEDYARNHKLFKLPRTSLGALCVASGVGVATYYAFRSFVTSTQSNASTGTTGMTKHEEVWRSSWDKGSPRKHVNNLWNDPAK</sequence>
<dbReference type="HOGENOM" id="CLU_2417233_0_0_1"/>
<evidence type="ECO:0000313" key="4">
    <source>
        <dbReference type="Proteomes" id="UP000001568"/>
    </source>
</evidence>
<feature type="transmembrane region" description="Helical" evidence="2">
    <location>
        <begin position="26"/>
        <end position="45"/>
    </location>
</feature>
<evidence type="ECO:0000313" key="3">
    <source>
        <dbReference type="EMBL" id="ABO95927.1"/>
    </source>
</evidence>
<dbReference type="AlphaFoldDB" id="A4RWT9"/>